<dbReference type="EMBL" id="CP001032">
    <property type="protein sequence ID" value="ACB75630.1"/>
    <property type="molecule type" value="Genomic_DNA"/>
</dbReference>
<evidence type="ECO:0000256" key="8">
    <source>
        <dbReference type="ARBA" id="ARBA00022840"/>
    </source>
</evidence>
<dbReference type="PANTHER" id="PTHR43071:SF1">
    <property type="entry name" value="2-AMINO-4-HYDROXY-6-HYDROXYMETHYLDIHYDROPTERIDINE PYROPHOSPHOKINASE"/>
    <property type="match status" value="1"/>
</dbReference>
<evidence type="ECO:0000256" key="11">
    <source>
        <dbReference type="ARBA" id="ARBA00029766"/>
    </source>
</evidence>
<gene>
    <name evidence="14" type="ordered locus">Oter_2348</name>
</gene>
<evidence type="ECO:0000256" key="2">
    <source>
        <dbReference type="ARBA" id="ARBA00005810"/>
    </source>
</evidence>
<dbReference type="Pfam" id="PF01288">
    <property type="entry name" value="HPPK"/>
    <property type="match status" value="1"/>
</dbReference>
<evidence type="ECO:0000256" key="10">
    <source>
        <dbReference type="ARBA" id="ARBA00029409"/>
    </source>
</evidence>
<dbReference type="Proteomes" id="UP000007013">
    <property type="component" value="Chromosome"/>
</dbReference>
<evidence type="ECO:0000256" key="6">
    <source>
        <dbReference type="ARBA" id="ARBA00022741"/>
    </source>
</evidence>
<comment type="function">
    <text evidence="10">Catalyzes the transfer of pyrophosphate from adenosine triphosphate (ATP) to 6-hydroxymethyl-7,8-dihydropterin, an enzymatic step in folate biosynthesis pathway.</text>
</comment>
<evidence type="ECO:0000256" key="4">
    <source>
        <dbReference type="ARBA" id="ARBA00016218"/>
    </source>
</evidence>
<name>B1ZQM1_OPITP</name>
<dbReference type="CDD" id="cd00483">
    <property type="entry name" value="HPPK"/>
    <property type="match status" value="1"/>
</dbReference>
<evidence type="ECO:0000256" key="7">
    <source>
        <dbReference type="ARBA" id="ARBA00022777"/>
    </source>
</evidence>
<accession>B1ZQM1</accession>
<dbReference type="RefSeq" id="WP_012375167.1">
    <property type="nucleotide sequence ID" value="NC_010571.1"/>
</dbReference>
<keyword evidence="8" id="KW-0067">ATP-binding</keyword>
<dbReference type="Gene3D" id="3.30.70.560">
    <property type="entry name" value="7,8-Dihydro-6-hydroxymethylpterin-pyrophosphokinase HPPK"/>
    <property type="match status" value="1"/>
</dbReference>
<reference evidence="14 15" key="1">
    <citation type="journal article" date="2011" name="J. Bacteriol.">
        <title>Genome sequence of the verrucomicrobium Opitutus terrae PB90-1, an abundant inhabitant of rice paddy soil ecosystems.</title>
        <authorList>
            <person name="van Passel M.W."/>
            <person name="Kant R."/>
            <person name="Palva A."/>
            <person name="Copeland A."/>
            <person name="Lucas S."/>
            <person name="Lapidus A."/>
            <person name="Glavina del Rio T."/>
            <person name="Pitluck S."/>
            <person name="Goltsman E."/>
            <person name="Clum A."/>
            <person name="Sun H."/>
            <person name="Schmutz J."/>
            <person name="Larimer F.W."/>
            <person name="Land M.L."/>
            <person name="Hauser L."/>
            <person name="Kyrpides N."/>
            <person name="Mikhailova N."/>
            <person name="Richardson P.P."/>
            <person name="Janssen P.H."/>
            <person name="de Vos W.M."/>
            <person name="Smidt H."/>
        </authorList>
    </citation>
    <scope>NUCLEOTIDE SEQUENCE [LARGE SCALE GENOMIC DNA]</scope>
    <source>
        <strain evidence="15">DSM 11246 / JCM 15787 / PB90-1</strain>
    </source>
</reference>
<evidence type="ECO:0000256" key="12">
    <source>
        <dbReference type="ARBA" id="ARBA00033413"/>
    </source>
</evidence>
<dbReference type="PROSITE" id="PS00794">
    <property type="entry name" value="HPPK"/>
    <property type="match status" value="1"/>
</dbReference>
<dbReference type="HOGENOM" id="CLU_097916_1_1_0"/>
<dbReference type="SUPFAM" id="SSF55083">
    <property type="entry name" value="6-hydroxymethyl-7,8-dihydropterin pyrophosphokinase, HPPK"/>
    <property type="match status" value="1"/>
</dbReference>
<keyword evidence="6" id="KW-0547">Nucleotide-binding</keyword>
<dbReference type="STRING" id="452637.Oter_2348"/>
<evidence type="ECO:0000259" key="13">
    <source>
        <dbReference type="PROSITE" id="PS00794"/>
    </source>
</evidence>
<organism evidence="14 15">
    <name type="scientific">Opitutus terrae (strain DSM 11246 / JCM 15787 / PB90-1)</name>
    <dbReference type="NCBI Taxonomy" id="452637"/>
    <lineage>
        <taxon>Bacteria</taxon>
        <taxon>Pseudomonadati</taxon>
        <taxon>Verrucomicrobiota</taxon>
        <taxon>Opitutia</taxon>
        <taxon>Opitutales</taxon>
        <taxon>Opitutaceae</taxon>
        <taxon>Opitutus</taxon>
    </lineage>
</organism>
<dbReference type="NCBIfam" id="TIGR01498">
    <property type="entry name" value="folK"/>
    <property type="match status" value="1"/>
</dbReference>
<keyword evidence="5 14" id="KW-0808">Transferase</keyword>
<dbReference type="InterPro" id="IPR035907">
    <property type="entry name" value="Hppk_sf"/>
</dbReference>
<sequence>MHRVAARQALVGAGANLGDRAATLRAATERLRGLPGITHVESSALYETEPIGGVDQPPFLNLVLGVETTLAPEQLLQQLLALEQQFGRVRTVRWGPRTLDLDLLAYEGETRTTTALTLPHPRMFERAFVLVPLQELLARSRFERPAWAELRQSIAAAQPVGGVTLRGATLPSNE</sequence>
<dbReference type="EC" id="2.7.6.3" evidence="3"/>
<dbReference type="GO" id="GO:0016301">
    <property type="term" value="F:kinase activity"/>
    <property type="evidence" value="ECO:0007669"/>
    <property type="project" value="UniProtKB-KW"/>
</dbReference>
<dbReference type="GO" id="GO:0005524">
    <property type="term" value="F:ATP binding"/>
    <property type="evidence" value="ECO:0007669"/>
    <property type="project" value="UniProtKB-KW"/>
</dbReference>
<feature type="domain" description="7,8-dihydro-6-hydroxymethylpterin-pyrophosphokinase" evidence="13">
    <location>
        <begin position="93"/>
        <end position="104"/>
    </location>
</feature>
<evidence type="ECO:0000256" key="9">
    <source>
        <dbReference type="ARBA" id="ARBA00022909"/>
    </source>
</evidence>
<evidence type="ECO:0000256" key="5">
    <source>
        <dbReference type="ARBA" id="ARBA00022679"/>
    </source>
</evidence>
<protein>
    <recommendedName>
        <fullName evidence="4">2-amino-4-hydroxy-6-hydroxymethyldihydropteridine pyrophosphokinase</fullName>
        <ecNumber evidence="3">2.7.6.3</ecNumber>
    </recommendedName>
    <alternativeName>
        <fullName evidence="11">6-hydroxymethyl-7,8-dihydropterin pyrophosphokinase</fullName>
    </alternativeName>
    <alternativeName>
        <fullName evidence="12">7,8-dihydro-6-hydroxymethylpterin-pyrophosphokinase</fullName>
    </alternativeName>
</protein>
<dbReference type="OrthoDB" id="9808041at2"/>
<keyword evidence="15" id="KW-1185">Reference proteome</keyword>
<evidence type="ECO:0000313" key="15">
    <source>
        <dbReference type="Proteomes" id="UP000007013"/>
    </source>
</evidence>
<dbReference type="KEGG" id="ote:Oter_2348"/>
<dbReference type="InterPro" id="IPR000550">
    <property type="entry name" value="Hppk"/>
</dbReference>
<dbReference type="eggNOG" id="COG0801">
    <property type="taxonomic scope" value="Bacteria"/>
</dbReference>
<proteinExistence type="inferred from homology"/>
<comment type="pathway">
    <text evidence="1">Cofactor biosynthesis; tetrahydrofolate biosynthesis; 2-amino-4-hydroxy-6-hydroxymethyl-7,8-dihydropteridine diphosphate from 7,8-dihydroneopterin triphosphate: step 4/4.</text>
</comment>
<keyword evidence="9" id="KW-0289">Folate biosynthesis</keyword>
<keyword evidence="7 14" id="KW-0418">Kinase</keyword>
<evidence type="ECO:0000313" key="14">
    <source>
        <dbReference type="EMBL" id="ACB75630.1"/>
    </source>
</evidence>
<evidence type="ECO:0000256" key="1">
    <source>
        <dbReference type="ARBA" id="ARBA00005051"/>
    </source>
</evidence>
<dbReference type="AlphaFoldDB" id="B1ZQM1"/>
<dbReference type="GO" id="GO:0046656">
    <property type="term" value="P:folic acid biosynthetic process"/>
    <property type="evidence" value="ECO:0007669"/>
    <property type="project" value="UniProtKB-KW"/>
</dbReference>
<dbReference type="GO" id="GO:0003848">
    <property type="term" value="F:2-amino-4-hydroxy-6-hydroxymethyldihydropteridine diphosphokinase activity"/>
    <property type="evidence" value="ECO:0007669"/>
    <property type="project" value="UniProtKB-EC"/>
</dbReference>
<comment type="similarity">
    <text evidence="2">Belongs to the HPPK family.</text>
</comment>
<dbReference type="GO" id="GO:0046654">
    <property type="term" value="P:tetrahydrofolate biosynthetic process"/>
    <property type="evidence" value="ECO:0007669"/>
    <property type="project" value="UniProtKB-UniPathway"/>
</dbReference>
<dbReference type="UniPathway" id="UPA00077">
    <property type="reaction ID" value="UER00155"/>
</dbReference>
<dbReference type="PANTHER" id="PTHR43071">
    <property type="entry name" value="2-AMINO-4-HYDROXY-6-HYDROXYMETHYLDIHYDROPTERIDINE PYROPHOSPHOKINASE"/>
    <property type="match status" value="1"/>
</dbReference>
<evidence type="ECO:0000256" key="3">
    <source>
        <dbReference type="ARBA" id="ARBA00013253"/>
    </source>
</evidence>